<dbReference type="PANTHER" id="PTHR42978">
    <property type="entry name" value="QUORUM-QUENCHING LACTONASE YTNP-RELATED-RELATED"/>
    <property type="match status" value="1"/>
</dbReference>
<dbReference type="GO" id="GO:0016787">
    <property type="term" value="F:hydrolase activity"/>
    <property type="evidence" value="ECO:0007669"/>
    <property type="project" value="UniProtKB-KW"/>
</dbReference>
<proteinExistence type="inferred from homology"/>
<dbReference type="SMART" id="SM00849">
    <property type="entry name" value="Lactamase_B"/>
    <property type="match status" value="1"/>
</dbReference>
<sequence>MQRKSPHTAPMISRRHILATAAAMPLAGALGGLGAGSAQAAAPMLGTAVPKFNRFKLGEMEVTTLLAGTRTAAEPQKIFGMNVSAEEFAAASAEANIPVDMAQFFFTPTIVNTGSELVLFDTGLNAEGITAAVTAAGYTPEQVDVVVITHMHGDHIGGLMNGGSATFPNARYVTGATEFDHWAGTDNERFAGNVKPLAEQMTMLNDGDSPVSGVTAMAAFGHTPGHMTYLLDSGGKQLLIASDFANHYVWSLAYPDWEVRFDMDKSAAAATRRRLLNMLAGDRVPFIGYHMPFPGVGYVETRGDGFHYTAASYQLLL</sequence>
<reference evidence="7 8" key="1">
    <citation type="submission" date="2015-09" db="EMBL/GenBank/DDBJ databases">
        <authorList>
            <consortium name="Swine Surveillance"/>
        </authorList>
    </citation>
    <scope>NUCLEOTIDE SEQUENCE [LARGE SCALE GENOMIC DNA]</scope>
    <source>
        <strain evidence="7 8">CECT 8383</strain>
    </source>
</reference>
<comment type="similarity">
    <text evidence="1">Belongs to the metallo-beta-lactamase superfamily.</text>
</comment>
<keyword evidence="8" id="KW-1185">Reference proteome</keyword>
<dbReference type="STRING" id="340021.TM5383_01889"/>
<keyword evidence="3" id="KW-0378">Hydrolase</keyword>
<dbReference type="Proteomes" id="UP000051681">
    <property type="component" value="Unassembled WGS sequence"/>
</dbReference>
<keyword evidence="4" id="KW-0862">Zinc</keyword>
<evidence type="ECO:0000256" key="1">
    <source>
        <dbReference type="ARBA" id="ARBA00007749"/>
    </source>
</evidence>
<dbReference type="InterPro" id="IPR036866">
    <property type="entry name" value="RibonucZ/Hydroxyglut_hydro"/>
</dbReference>
<dbReference type="PROSITE" id="PS51318">
    <property type="entry name" value="TAT"/>
    <property type="match status" value="1"/>
</dbReference>
<gene>
    <name evidence="7" type="ORF">TM5383_01889</name>
</gene>
<dbReference type="InterPro" id="IPR006311">
    <property type="entry name" value="TAT_signal"/>
</dbReference>
<dbReference type="InterPro" id="IPR001279">
    <property type="entry name" value="Metallo-B-lactamas"/>
</dbReference>
<organism evidence="7 8">
    <name type="scientific">Thalassovita mediterranea</name>
    <dbReference type="NCBI Taxonomy" id="340021"/>
    <lineage>
        <taxon>Bacteria</taxon>
        <taxon>Pseudomonadati</taxon>
        <taxon>Pseudomonadota</taxon>
        <taxon>Alphaproteobacteria</taxon>
        <taxon>Rhodobacterales</taxon>
        <taxon>Roseobacteraceae</taxon>
        <taxon>Thalassovita</taxon>
    </lineage>
</organism>
<evidence type="ECO:0000256" key="2">
    <source>
        <dbReference type="ARBA" id="ARBA00022723"/>
    </source>
</evidence>
<dbReference type="CDD" id="cd07720">
    <property type="entry name" value="OPHC2-like_MBL-fold"/>
    <property type="match status" value="1"/>
</dbReference>
<evidence type="ECO:0000256" key="5">
    <source>
        <dbReference type="SAM" id="SignalP"/>
    </source>
</evidence>
<accession>A0A0P1GQ00</accession>
<dbReference type="Pfam" id="PF00753">
    <property type="entry name" value="Lactamase_B"/>
    <property type="match status" value="1"/>
</dbReference>
<evidence type="ECO:0000313" key="7">
    <source>
        <dbReference type="EMBL" id="CUH84677.1"/>
    </source>
</evidence>
<keyword evidence="5" id="KW-0732">Signal</keyword>
<feature type="chain" id="PRO_5006063657" evidence="5">
    <location>
        <begin position="41"/>
        <end position="317"/>
    </location>
</feature>
<dbReference type="EMBL" id="CYSF01000007">
    <property type="protein sequence ID" value="CUH84677.1"/>
    <property type="molecule type" value="Genomic_DNA"/>
</dbReference>
<evidence type="ECO:0000259" key="6">
    <source>
        <dbReference type="SMART" id="SM00849"/>
    </source>
</evidence>
<dbReference type="AlphaFoldDB" id="A0A0P1GQ00"/>
<evidence type="ECO:0000256" key="3">
    <source>
        <dbReference type="ARBA" id="ARBA00022801"/>
    </source>
</evidence>
<dbReference type="PANTHER" id="PTHR42978:SF6">
    <property type="entry name" value="QUORUM-QUENCHING LACTONASE YTNP-RELATED"/>
    <property type="match status" value="1"/>
</dbReference>
<evidence type="ECO:0000313" key="8">
    <source>
        <dbReference type="Proteomes" id="UP000051681"/>
    </source>
</evidence>
<keyword evidence="2" id="KW-0479">Metal-binding</keyword>
<name>A0A0P1GQ00_9RHOB</name>
<evidence type="ECO:0000256" key="4">
    <source>
        <dbReference type="ARBA" id="ARBA00022833"/>
    </source>
</evidence>
<protein>
    <submittedName>
        <fullName evidence="7">Ribonuclease Z</fullName>
    </submittedName>
</protein>
<dbReference type="RefSeq" id="WP_231725091.1">
    <property type="nucleotide sequence ID" value="NZ_CYSF01000007.1"/>
</dbReference>
<feature type="domain" description="Metallo-beta-lactamase" evidence="6">
    <location>
        <begin position="105"/>
        <end position="290"/>
    </location>
</feature>
<dbReference type="InterPro" id="IPR051013">
    <property type="entry name" value="MBL_superfamily_lactonases"/>
</dbReference>
<dbReference type="Gene3D" id="3.60.15.10">
    <property type="entry name" value="Ribonuclease Z/Hydroxyacylglutathione hydrolase-like"/>
    <property type="match status" value="1"/>
</dbReference>
<feature type="signal peptide" evidence="5">
    <location>
        <begin position="1"/>
        <end position="40"/>
    </location>
</feature>
<dbReference type="GO" id="GO:0046872">
    <property type="term" value="F:metal ion binding"/>
    <property type="evidence" value="ECO:0007669"/>
    <property type="project" value="UniProtKB-KW"/>
</dbReference>
<dbReference type="SUPFAM" id="SSF56281">
    <property type="entry name" value="Metallo-hydrolase/oxidoreductase"/>
    <property type="match status" value="1"/>
</dbReference>